<gene>
    <name evidence="1" type="ORF">MENTE1834_LOCUS14335</name>
</gene>
<name>A0ACB0YN95_MELEN</name>
<keyword evidence="2" id="KW-1185">Reference proteome</keyword>
<accession>A0ACB0YN95</accession>
<sequence length="75" mass="9277">MTKWYLTFLPTRAIPDTYRQNYEYQYLNDLFHCLCTCPQMLSAKILNFCFHIPNLKSKIFLIFRYQYSKIYFQVK</sequence>
<dbReference type="EMBL" id="CAVMJV010000015">
    <property type="protein sequence ID" value="CAK5054174.1"/>
    <property type="molecule type" value="Genomic_DNA"/>
</dbReference>
<comment type="caution">
    <text evidence="1">The sequence shown here is derived from an EMBL/GenBank/DDBJ whole genome shotgun (WGS) entry which is preliminary data.</text>
</comment>
<reference evidence="1" key="1">
    <citation type="submission" date="2023-11" db="EMBL/GenBank/DDBJ databases">
        <authorList>
            <person name="Poullet M."/>
        </authorList>
    </citation>
    <scope>NUCLEOTIDE SEQUENCE</scope>
    <source>
        <strain evidence="1">E1834</strain>
    </source>
</reference>
<evidence type="ECO:0000313" key="2">
    <source>
        <dbReference type="Proteomes" id="UP001497535"/>
    </source>
</evidence>
<evidence type="ECO:0000313" key="1">
    <source>
        <dbReference type="EMBL" id="CAK5054174.1"/>
    </source>
</evidence>
<proteinExistence type="predicted"/>
<dbReference type="Proteomes" id="UP001497535">
    <property type="component" value="Unassembled WGS sequence"/>
</dbReference>
<organism evidence="1 2">
    <name type="scientific">Meloidogyne enterolobii</name>
    <name type="common">Root-knot nematode worm</name>
    <name type="synonym">Meloidogyne mayaguensis</name>
    <dbReference type="NCBI Taxonomy" id="390850"/>
    <lineage>
        <taxon>Eukaryota</taxon>
        <taxon>Metazoa</taxon>
        <taxon>Ecdysozoa</taxon>
        <taxon>Nematoda</taxon>
        <taxon>Chromadorea</taxon>
        <taxon>Rhabditida</taxon>
        <taxon>Tylenchina</taxon>
        <taxon>Tylenchomorpha</taxon>
        <taxon>Tylenchoidea</taxon>
        <taxon>Meloidogynidae</taxon>
        <taxon>Meloidogyninae</taxon>
        <taxon>Meloidogyne</taxon>
    </lineage>
</organism>
<protein>
    <submittedName>
        <fullName evidence="1">Uncharacterized protein</fullName>
    </submittedName>
</protein>